<dbReference type="EMBL" id="PNCM01000457">
    <property type="protein sequence ID" value="TMP74178.1"/>
    <property type="molecule type" value="Genomic_DNA"/>
</dbReference>
<feature type="compositionally biased region" description="Basic and acidic residues" evidence="1">
    <location>
        <begin position="55"/>
        <end position="66"/>
    </location>
</feature>
<dbReference type="AlphaFoldDB" id="A0A5S3YKA9"/>
<proteinExistence type="predicted"/>
<evidence type="ECO:0000313" key="3">
    <source>
        <dbReference type="Proteomes" id="UP000307362"/>
    </source>
</evidence>
<feature type="non-terminal residue" evidence="2">
    <location>
        <position position="1"/>
    </location>
</feature>
<evidence type="ECO:0000256" key="1">
    <source>
        <dbReference type="SAM" id="MobiDB-lite"/>
    </source>
</evidence>
<dbReference type="Proteomes" id="UP000307362">
    <property type="component" value="Unassembled WGS sequence"/>
</dbReference>
<reference evidence="2 3" key="1">
    <citation type="submission" date="2017-12" db="EMBL/GenBank/DDBJ databases">
        <authorList>
            <person name="Paulsen S."/>
            <person name="Gram L.K."/>
        </authorList>
    </citation>
    <scope>NUCLEOTIDE SEQUENCE [LARGE SCALE GENOMIC DNA]</scope>
    <source>
        <strain evidence="2 3">S1189</strain>
    </source>
</reference>
<organism evidence="2 3">
    <name type="scientific">Pseudoalteromonas phenolica</name>
    <dbReference type="NCBI Taxonomy" id="161398"/>
    <lineage>
        <taxon>Bacteria</taxon>
        <taxon>Pseudomonadati</taxon>
        <taxon>Pseudomonadota</taxon>
        <taxon>Gammaproteobacteria</taxon>
        <taxon>Alteromonadales</taxon>
        <taxon>Pseudoalteromonadaceae</taxon>
        <taxon>Pseudoalteromonas</taxon>
    </lineage>
</organism>
<feature type="compositionally biased region" description="Polar residues" evidence="1">
    <location>
        <begin position="44"/>
        <end position="54"/>
    </location>
</feature>
<accession>A0A5S3YKA9</accession>
<comment type="caution">
    <text evidence="2">The sequence shown here is derived from an EMBL/GenBank/DDBJ whole genome shotgun (WGS) entry which is preliminary data.</text>
</comment>
<evidence type="ECO:0000313" key="2">
    <source>
        <dbReference type="EMBL" id="TMP74178.1"/>
    </source>
</evidence>
<protein>
    <submittedName>
        <fullName evidence="2">Lytic transglycosylase F</fullName>
    </submittedName>
</protein>
<sequence>RYYRNTRYGYARGDVAVTYVDNIRRYYDALVWLEDNGALLPDSSKASSQTTPVDNSDKASEVEKQQ</sequence>
<name>A0A5S3YKA9_9GAMM</name>
<feature type="region of interest" description="Disordered" evidence="1">
    <location>
        <begin position="39"/>
        <end position="66"/>
    </location>
</feature>
<gene>
    <name evidence="2" type="ORF">CWB73_22275</name>
</gene>
<reference evidence="3" key="2">
    <citation type="submission" date="2019-06" db="EMBL/GenBank/DDBJ databases">
        <title>Co-occurence of chitin degradation, pigmentation and bioactivity in marine Pseudoalteromonas.</title>
        <authorList>
            <person name="Sonnenschein E.C."/>
            <person name="Bech P.K."/>
        </authorList>
    </citation>
    <scope>NUCLEOTIDE SEQUENCE [LARGE SCALE GENOMIC DNA]</scope>
    <source>
        <strain evidence="3">S1189</strain>
    </source>
</reference>